<evidence type="ECO:0000256" key="3">
    <source>
        <dbReference type="ARBA" id="ARBA00010264"/>
    </source>
</evidence>
<evidence type="ECO:0000259" key="9">
    <source>
        <dbReference type="Pfam" id="PF03070"/>
    </source>
</evidence>
<evidence type="ECO:0000313" key="10">
    <source>
        <dbReference type="EMBL" id="GAP02569.1"/>
    </source>
</evidence>
<dbReference type="STRING" id="220714.SAMN05660469_0505"/>
<dbReference type="InterPro" id="IPR016084">
    <property type="entry name" value="Haem_Oase-like_multi-hlx"/>
</dbReference>
<evidence type="ECO:0000256" key="8">
    <source>
        <dbReference type="ARBA" id="ARBA00048337"/>
    </source>
</evidence>
<evidence type="ECO:0000256" key="1">
    <source>
        <dbReference type="ARBA" id="ARBA00001881"/>
    </source>
</evidence>
<reference evidence="10 11" key="1">
    <citation type="journal article" date="2015" name="BMC Genomics">
        <title>Comparative genomics of Fructobacillus spp. and Leuconostoc spp. reveals niche-specific evolution of Fructobacillus spp.</title>
        <authorList>
            <person name="Endo A."/>
            <person name="Tanizawa Y."/>
            <person name="Tanaka N."/>
            <person name="Maeno S."/>
            <person name="Kumar H."/>
            <person name="Shiwa Y."/>
            <person name="Okada S."/>
            <person name="Yoshikawa H."/>
            <person name="Dicks L."/>
            <person name="Nakagawa J."/>
            <person name="Arita M."/>
        </authorList>
    </citation>
    <scope>NUCLEOTIDE SEQUENCE [LARGE SCALE GENOMIC DNA]</scope>
    <source>
        <strain evidence="10 11">DSM 15468</strain>
    </source>
</reference>
<keyword evidence="11" id="KW-1185">Reference proteome</keyword>
<evidence type="ECO:0000256" key="4">
    <source>
        <dbReference type="ARBA" id="ARBA00011881"/>
    </source>
</evidence>
<dbReference type="CDD" id="cd19360">
    <property type="entry name" value="TenA_C_SaTenA-like"/>
    <property type="match status" value="1"/>
</dbReference>
<comment type="catalytic activity">
    <reaction evidence="8">
        <text>thiamine + H2O = 5-(2-hydroxyethyl)-4-methylthiazole + 4-amino-5-hydroxymethyl-2-methylpyrimidine + H(+)</text>
        <dbReference type="Rhea" id="RHEA:17509"/>
        <dbReference type="ChEBI" id="CHEBI:15377"/>
        <dbReference type="ChEBI" id="CHEBI:15378"/>
        <dbReference type="ChEBI" id="CHEBI:16892"/>
        <dbReference type="ChEBI" id="CHEBI:17957"/>
        <dbReference type="ChEBI" id="CHEBI:18385"/>
        <dbReference type="EC" id="3.5.99.2"/>
    </reaction>
</comment>
<dbReference type="UniPathway" id="UPA00060"/>
<evidence type="ECO:0000256" key="7">
    <source>
        <dbReference type="ARBA" id="ARBA00022977"/>
    </source>
</evidence>
<dbReference type="OrthoDB" id="34166at2"/>
<protein>
    <recommendedName>
        <fullName evidence="6">Aminopyrimidine aminohydrolase</fullName>
        <ecNumber evidence="5">3.5.99.2</ecNumber>
    </recommendedName>
</protein>
<comment type="pathway">
    <text evidence="2">Cofactor biosynthesis; thiamine diphosphate biosynthesis.</text>
</comment>
<evidence type="ECO:0000256" key="5">
    <source>
        <dbReference type="ARBA" id="ARBA00012684"/>
    </source>
</evidence>
<name>A0A3F3H6X9_9LACO</name>
<dbReference type="EMBL" id="DF968064">
    <property type="protein sequence ID" value="GAP02569.1"/>
    <property type="molecule type" value="Genomic_DNA"/>
</dbReference>
<proteinExistence type="inferred from homology"/>
<dbReference type="SUPFAM" id="SSF48613">
    <property type="entry name" value="Heme oxygenase-like"/>
    <property type="match status" value="1"/>
</dbReference>
<sequence>MTTEPFSAYFVEVMETEKDSFFANPFIRAMEAGEVYPDALLTYVQQDHRYLDRYLPLYERAYTALTKQPIGDLFGEDPEEYEAHNVLLDLAQTDDQSIQEGDYSNLPVTEAYLQHMEAAIDANPFVGLASLAACPFDYGYLAELMIQENLVTANNPFVGWVDYYRGVDWGLTKVTLDILDQEAQKVSPAIQEAALQAFLKSTKFENAFFAQAMEVVHD</sequence>
<dbReference type="AlphaFoldDB" id="A0A3F3H6X9"/>
<dbReference type="GO" id="GO:0009228">
    <property type="term" value="P:thiamine biosynthetic process"/>
    <property type="evidence" value="ECO:0007669"/>
    <property type="project" value="UniProtKB-KW"/>
</dbReference>
<dbReference type="Pfam" id="PF03070">
    <property type="entry name" value="TENA_THI-4"/>
    <property type="match status" value="1"/>
</dbReference>
<gene>
    <name evidence="10" type="ORF">FPFC_020160</name>
</gene>
<comment type="subunit">
    <text evidence="4">Homotetramer.</text>
</comment>
<dbReference type="RefSeq" id="WP_059376714.1">
    <property type="nucleotide sequence ID" value="NZ_DF968064.1"/>
</dbReference>
<dbReference type="GO" id="GO:0050334">
    <property type="term" value="F:thiaminase activity"/>
    <property type="evidence" value="ECO:0007669"/>
    <property type="project" value="UniProtKB-EC"/>
</dbReference>
<dbReference type="Proteomes" id="UP000061227">
    <property type="component" value="Unassembled WGS sequence"/>
</dbReference>
<comment type="similarity">
    <text evidence="3">Belongs to the TenA family.</text>
</comment>
<dbReference type="InterPro" id="IPR004305">
    <property type="entry name" value="Thiaminase-2/PQQC"/>
</dbReference>
<accession>A0A3F3H6X9</accession>
<keyword evidence="7" id="KW-0784">Thiamine biosynthesis</keyword>
<dbReference type="Gene3D" id="1.20.910.10">
    <property type="entry name" value="Heme oxygenase-like"/>
    <property type="match status" value="1"/>
</dbReference>
<organism evidence="10 11">
    <name type="scientific">Fructobacillus pseudoficulneus</name>
    <dbReference type="NCBI Taxonomy" id="220714"/>
    <lineage>
        <taxon>Bacteria</taxon>
        <taxon>Bacillati</taxon>
        <taxon>Bacillota</taxon>
        <taxon>Bacilli</taxon>
        <taxon>Lactobacillales</taxon>
        <taxon>Lactobacillaceae</taxon>
        <taxon>Fructobacillus</taxon>
    </lineage>
</organism>
<dbReference type="EC" id="3.5.99.2" evidence="5"/>
<evidence type="ECO:0000256" key="2">
    <source>
        <dbReference type="ARBA" id="ARBA00004948"/>
    </source>
</evidence>
<dbReference type="GO" id="GO:0009229">
    <property type="term" value="P:thiamine diphosphate biosynthetic process"/>
    <property type="evidence" value="ECO:0007669"/>
    <property type="project" value="UniProtKB-UniPathway"/>
</dbReference>
<evidence type="ECO:0000313" key="11">
    <source>
        <dbReference type="Proteomes" id="UP000061227"/>
    </source>
</evidence>
<evidence type="ECO:0000256" key="6">
    <source>
        <dbReference type="ARBA" id="ARBA00013647"/>
    </source>
</evidence>
<feature type="domain" description="Thiaminase-2/PQQC" evidence="9">
    <location>
        <begin position="25"/>
        <end position="213"/>
    </location>
</feature>
<comment type="catalytic activity">
    <reaction evidence="1">
        <text>4-amino-5-aminomethyl-2-methylpyrimidine + H2O = 4-amino-5-hydroxymethyl-2-methylpyrimidine + NH4(+)</text>
        <dbReference type="Rhea" id="RHEA:31799"/>
        <dbReference type="ChEBI" id="CHEBI:15377"/>
        <dbReference type="ChEBI" id="CHEBI:16892"/>
        <dbReference type="ChEBI" id="CHEBI:28938"/>
        <dbReference type="ChEBI" id="CHEBI:63416"/>
        <dbReference type="EC" id="3.5.99.2"/>
    </reaction>
</comment>